<name>A0ABN1Q8E3_9ACTN</name>
<dbReference type="RefSeq" id="WP_344236570.1">
    <property type="nucleotide sequence ID" value="NZ_BAAAHH010000002.1"/>
</dbReference>
<reference evidence="1 2" key="1">
    <citation type="journal article" date="2019" name="Int. J. Syst. Evol. Microbiol.">
        <title>The Global Catalogue of Microorganisms (GCM) 10K type strain sequencing project: providing services to taxonomists for standard genome sequencing and annotation.</title>
        <authorList>
            <consortium name="The Broad Institute Genomics Platform"/>
            <consortium name="The Broad Institute Genome Sequencing Center for Infectious Disease"/>
            <person name="Wu L."/>
            <person name="Ma J."/>
        </authorList>
    </citation>
    <scope>NUCLEOTIDE SEQUENCE [LARGE SCALE GENOMIC DNA]</scope>
    <source>
        <strain evidence="1 2">JCM 10696</strain>
    </source>
</reference>
<evidence type="ECO:0000313" key="1">
    <source>
        <dbReference type="EMBL" id="GAA0938814.1"/>
    </source>
</evidence>
<protein>
    <submittedName>
        <fullName evidence="1">Uncharacterized protein</fullName>
    </submittedName>
</protein>
<comment type="caution">
    <text evidence="1">The sequence shown here is derived from an EMBL/GenBank/DDBJ whole genome shotgun (WGS) entry which is preliminary data.</text>
</comment>
<evidence type="ECO:0000313" key="2">
    <source>
        <dbReference type="Proteomes" id="UP001500665"/>
    </source>
</evidence>
<accession>A0ABN1Q8E3</accession>
<proteinExistence type="predicted"/>
<sequence>MDDGQFNVFPVLGAILPAPGGWWPARDTAFEENVLLLRRALGLPVTG</sequence>
<dbReference type="EMBL" id="BAAAHH010000002">
    <property type="protein sequence ID" value="GAA0938814.1"/>
    <property type="molecule type" value="Genomic_DNA"/>
</dbReference>
<keyword evidence="2" id="KW-1185">Reference proteome</keyword>
<organism evidence="1 2">
    <name type="scientific">Actinocorallia libanotica</name>
    <dbReference type="NCBI Taxonomy" id="46162"/>
    <lineage>
        <taxon>Bacteria</taxon>
        <taxon>Bacillati</taxon>
        <taxon>Actinomycetota</taxon>
        <taxon>Actinomycetes</taxon>
        <taxon>Streptosporangiales</taxon>
        <taxon>Thermomonosporaceae</taxon>
        <taxon>Actinocorallia</taxon>
    </lineage>
</organism>
<dbReference type="Proteomes" id="UP001500665">
    <property type="component" value="Unassembled WGS sequence"/>
</dbReference>
<gene>
    <name evidence="1" type="ORF">GCM10009550_06840</name>
</gene>